<keyword evidence="3 10" id="KW-0479">Metal-binding</keyword>
<comment type="subcellular location">
    <subcellularLocation>
        <location evidence="10">Cytoplasm</location>
    </subcellularLocation>
</comment>
<dbReference type="RefSeq" id="WP_133528242.1">
    <property type="nucleotide sequence ID" value="NZ_SNXO01000012.1"/>
</dbReference>
<keyword evidence="5 10" id="KW-0547">Nucleotide-binding</keyword>
<dbReference type="Pfam" id="PF03193">
    <property type="entry name" value="RsgA_GTPase"/>
    <property type="match status" value="1"/>
</dbReference>
<dbReference type="Gene3D" id="3.40.50.300">
    <property type="entry name" value="P-loop containing nucleotide triphosphate hydrolases"/>
    <property type="match status" value="1"/>
</dbReference>
<feature type="binding site" evidence="10">
    <location>
        <position position="256"/>
    </location>
    <ligand>
        <name>Zn(2+)</name>
        <dbReference type="ChEBI" id="CHEBI:29105"/>
    </ligand>
</feature>
<keyword evidence="9 10" id="KW-0342">GTP-binding</keyword>
<evidence type="ECO:0000256" key="7">
    <source>
        <dbReference type="ARBA" id="ARBA00022833"/>
    </source>
</evidence>
<dbReference type="GO" id="GO:0005737">
    <property type="term" value="C:cytoplasm"/>
    <property type="evidence" value="ECO:0007669"/>
    <property type="project" value="UniProtKB-SubCell"/>
</dbReference>
<dbReference type="AlphaFoldDB" id="A0A4V3CRP2"/>
<dbReference type="GO" id="GO:0003924">
    <property type="term" value="F:GTPase activity"/>
    <property type="evidence" value="ECO:0007669"/>
    <property type="project" value="UniProtKB-UniRule"/>
</dbReference>
<dbReference type="GO" id="GO:0042274">
    <property type="term" value="P:ribosomal small subunit biogenesis"/>
    <property type="evidence" value="ECO:0007669"/>
    <property type="project" value="UniProtKB-UniRule"/>
</dbReference>
<dbReference type="GO" id="GO:0005525">
    <property type="term" value="F:GTP binding"/>
    <property type="evidence" value="ECO:0007669"/>
    <property type="project" value="UniProtKB-UniRule"/>
</dbReference>
<dbReference type="GO" id="GO:0046872">
    <property type="term" value="F:metal ion binding"/>
    <property type="evidence" value="ECO:0007669"/>
    <property type="project" value="UniProtKB-KW"/>
</dbReference>
<evidence type="ECO:0000313" key="13">
    <source>
        <dbReference type="EMBL" id="TDP57502.1"/>
    </source>
</evidence>
<comment type="cofactor">
    <cofactor evidence="10">
        <name>Zn(2+)</name>
        <dbReference type="ChEBI" id="CHEBI:29105"/>
    </cofactor>
    <text evidence="10">Binds 1 zinc ion per subunit.</text>
</comment>
<feature type="binding site" evidence="10">
    <location>
        <position position="248"/>
    </location>
    <ligand>
        <name>Zn(2+)</name>
        <dbReference type="ChEBI" id="CHEBI:29105"/>
    </ligand>
</feature>
<evidence type="ECO:0000256" key="8">
    <source>
        <dbReference type="ARBA" id="ARBA00022884"/>
    </source>
</evidence>
<dbReference type="PROSITE" id="PS51721">
    <property type="entry name" value="G_CP"/>
    <property type="match status" value="1"/>
</dbReference>
<accession>A0A4V3CRP2</accession>
<organism evidence="13 14">
    <name type="scientific">Aminicella lysinilytica</name>
    <dbReference type="NCBI Taxonomy" id="433323"/>
    <lineage>
        <taxon>Bacteria</taxon>
        <taxon>Bacillati</taxon>
        <taxon>Bacillota</taxon>
        <taxon>Clostridia</taxon>
        <taxon>Peptostreptococcales</taxon>
        <taxon>Anaerovoracaceae</taxon>
        <taxon>Aminicella</taxon>
    </lineage>
</organism>
<protein>
    <recommendedName>
        <fullName evidence="10">Small ribosomal subunit biogenesis GTPase RsgA</fullName>
        <ecNumber evidence="10">3.6.1.-</ecNumber>
    </recommendedName>
</protein>
<dbReference type="GO" id="GO:0019843">
    <property type="term" value="F:rRNA binding"/>
    <property type="evidence" value="ECO:0007669"/>
    <property type="project" value="UniProtKB-KW"/>
</dbReference>
<gene>
    <name evidence="10" type="primary">rsgA</name>
    <name evidence="13" type="ORF">EV211_11267</name>
</gene>
<dbReference type="EC" id="3.6.1.-" evidence="10"/>
<dbReference type="PANTHER" id="PTHR32120">
    <property type="entry name" value="SMALL RIBOSOMAL SUBUNIT BIOGENESIS GTPASE RSGA"/>
    <property type="match status" value="1"/>
</dbReference>
<evidence type="ECO:0000259" key="12">
    <source>
        <dbReference type="PROSITE" id="PS51721"/>
    </source>
</evidence>
<dbReference type="InterPro" id="IPR031944">
    <property type="entry name" value="RsgA_N"/>
</dbReference>
<evidence type="ECO:0000256" key="10">
    <source>
        <dbReference type="HAMAP-Rule" id="MF_01820"/>
    </source>
</evidence>
<dbReference type="Pfam" id="PF16745">
    <property type="entry name" value="RsgA_N"/>
    <property type="match status" value="1"/>
</dbReference>
<dbReference type="InterPro" id="IPR004881">
    <property type="entry name" value="Ribosome_biogen_GTPase_RsgA"/>
</dbReference>
<feature type="binding site" evidence="10">
    <location>
        <position position="243"/>
    </location>
    <ligand>
        <name>Zn(2+)</name>
        <dbReference type="ChEBI" id="CHEBI:29105"/>
    </ligand>
</feature>
<dbReference type="HAMAP" id="MF_01820">
    <property type="entry name" value="GTPase_RsgA"/>
    <property type="match status" value="1"/>
</dbReference>
<keyword evidence="6 10" id="KW-0378">Hydrolase</keyword>
<evidence type="ECO:0000256" key="5">
    <source>
        <dbReference type="ARBA" id="ARBA00022741"/>
    </source>
</evidence>
<dbReference type="Proteomes" id="UP000295500">
    <property type="component" value="Unassembled WGS sequence"/>
</dbReference>
<keyword evidence="2 10" id="KW-0690">Ribosome biogenesis</keyword>
<feature type="domain" description="EngC GTPase" evidence="11">
    <location>
        <begin position="71"/>
        <end position="217"/>
    </location>
</feature>
<feature type="binding site" evidence="10">
    <location>
        <position position="250"/>
    </location>
    <ligand>
        <name>Zn(2+)</name>
        <dbReference type="ChEBI" id="CHEBI:29105"/>
    </ligand>
</feature>
<evidence type="ECO:0000313" key="14">
    <source>
        <dbReference type="Proteomes" id="UP000295500"/>
    </source>
</evidence>
<comment type="function">
    <text evidence="10">One of several proteins that assist in the late maturation steps of the functional core of the 30S ribosomal subunit. Helps release RbfA from mature subunits. May play a role in the assembly of ribosomal proteins into the subunit. Circularly permuted GTPase that catalyzes slow GTP hydrolysis, GTPase activity is stimulated by the 30S ribosomal subunit.</text>
</comment>
<comment type="similarity">
    <text evidence="10">Belongs to the TRAFAC class YlqF/YawG GTPase family. RsgA subfamily.</text>
</comment>
<evidence type="ECO:0000256" key="3">
    <source>
        <dbReference type="ARBA" id="ARBA00022723"/>
    </source>
</evidence>
<dbReference type="PANTHER" id="PTHR32120:SF11">
    <property type="entry name" value="SMALL RIBOSOMAL SUBUNIT BIOGENESIS GTPASE RSGA 1, MITOCHONDRIAL-RELATED"/>
    <property type="match status" value="1"/>
</dbReference>
<evidence type="ECO:0000256" key="1">
    <source>
        <dbReference type="ARBA" id="ARBA00022490"/>
    </source>
</evidence>
<dbReference type="InterPro" id="IPR010914">
    <property type="entry name" value="RsgA_GTPase_dom"/>
</dbReference>
<name>A0A4V3CRP2_9FIRM</name>
<dbReference type="EMBL" id="SNXO01000012">
    <property type="protein sequence ID" value="TDP57502.1"/>
    <property type="molecule type" value="Genomic_DNA"/>
</dbReference>
<proteinExistence type="inferred from homology"/>
<dbReference type="InterPro" id="IPR027417">
    <property type="entry name" value="P-loop_NTPase"/>
</dbReference>
<keyword evidence="14" id="KW-1185">Reference proteome</keyword>
<evidence type="ECO:0000259" key="11">
    <source>
        <dbReference type="PROSITE" id="PS50936"/>
    </source>
</evidence>
<dbReference type="Gene3D" id="2.40.50.140">
    <property type="entry name" value="Nucleic acid-binding proteins"/>
    <property type="match status" value="1"/>
</dbReference>
<comment type="caution">
    <text evidence="13">The sequence shown here is derived from an EMBL/GenBank/DDBJ whole genome shotgun (WGS) entry which is preliminary data.</text>
</comment>
<keyword evidence="7 10" id="KW-0862">Zinc</keyword>
<evidence type="ECO:0000256" key="2">
    <source>
        <dbReference type="ARBA" id="ARBA00022517"/>
    </source>
</evidence>
<evidence type="ECO:0000256" key="4">
    <source>
        <dbReference type="ARBA" id="ARBA00022730"/>
    </source>
</evidence>
<dbReference type="OrthoDB" id="9809485at2"/>
<dbReference type="CDD" id="cd01854">
    <property type="entry name" value="YjeQ_EngC"/>
    <property type="match status" value="1"/>
</dbReference>
<comment type="subunit">
    <text evidence="10">Monomer. Associates with 30S ribosomal subunit, binds 16S rRNA.</text>
</comment>
<evidence type="ECO:0000256" key="9">
    <source>
        <dbReference type="ARBA" id="ARBA00023134"/>
    </source>
</evidence>
<evidence type="ECO:0000256" key="6">
    <source>
        <dbReference type="ARBA" id="ARBA00022801"/>
    </source>
</evidence>
<keyword evidence="1 10" id="KW-0963">Cytoplasm</keyword>
<dbReference type="SUPFAM" id="SSF52540">
    <property type="entry name" value="P-loop containing nucleoside triphosphate hydrolases"/>
    <property type="match status" value="1"/>
</dbReference>
<feature type="binding site" evidence="10">
    <location>
        <begin position="161"/>
        <end position="169"/>
    </location>
    <ligand>
        <name>GTP</name>
        <dbReference type="ChEBI" id="CHEBI:37565"/>
    </ligand>
</feature>
<keyword evidence="8 10" id="KW-0694">RNA-binding</keyword>
<dbReference type="InterPro" id="IPR030378">
    <property type="entry name" value="G_CP_dom"/>
</dbReference>
<dbReference type="PROSITE" id="PS50936">
    <property type="entry name" value="ENGC_GTPASE"/>
    <property type="match status" value="1"/>
</dbReference>
<dbReference type="Gene3D" id="1.10.40.50">
    <property type="entry name" value="Probable gtpase engc, domain 3"/>
    <property type="match status" value="1"/>
</dbReference>
<dbReference type="SUPFAM" id="SSF50249">
    <property type="entry name" value="Nucleic acid-binding proteins"/>
    <property type="match status" value="1"/>
</dbReference>
<feature type="domain" description="CP-type G" evidence="12">
    <location>
        <begin position="62"/>
        <end position="219"/>
    </location>
</feature>
<feature type="binding site" evidence="10">
    <location>
        <begin position="111"/>
        <end position="114"/>
    </location>
    <ligand>
        <name>GTP</name>
        <dbReference type="ChEBI" id="CHEBI:37565"/>
    </ligand>
</feature>
<dbReference type="CDD" id="cd04466">
    <property type="entry name" value="S1_YloQ_GTPase"/>
    <property type="match status" value="1"/>
</dbReference>
<dbReference type="InterPro" id="IPR012340">
    <property type="entry name" value="NA-bd_OB-fold"/>
</dbReference>
<dbReference type="NCBIfam" id="TIGR00157">
    <property type="entry name" value="ribosome small subunit-dependent GTPase A"/>
    <property type="match status" value="1"/>
</dbReference>
<keyword evidence="4 10" id="KW-0699">rRNA-binding</keyword>
<reference evidence="13 14" key="1">
    <citation type="submission" date="2019-03" db="EMBL/GenBank/DDBJ databases">
        <title>Genomic Encyclopedia of Type Strains, Phase IV (KMG-IV): sequencing the most valuable type-strain genomes for metagenomic binning, comparative biology and taxonomic classification.</title>
        <authorList>
            <person name="Goeker M."/>
        </authorList>
    </citation>
    <scope>NUCLEOTIDE SEQUENCE [LARGE SCALE GENOMIC DNA]</scope>
    <source>
        <strain evidence="13 14">DSM 28287</strain>
    </source>
</reference>
<sequence>MKGLIVKGIGGFYYVKTDSGIVQTRGRGVLKKNNATLMVGDNVEFEMLDDGDGVIDRVEKRKNAFDRPPIANIDTFVIVFAATKPKPNFDVVDKFLIMAESQDLEAILCMNKCDLADEKTQREIISRYSGAYRVFAVSGKTGKGIDSLLRAIEGKRAALAGPSGVGKSTITNMIIPEAAMEIGSVSQKTSRGKHTTRHVEIFQLPMGGMIYDTPGFTSFDISGVEADELDMYYPEIEALRDGCRFDDCRHMKEPDCAVIKAVADGTLNRDRYQSYVNNYEELRNGRRRK</sequence>